<proteinExistence type="predicted"/>
<dbReference type="GO" id="GO:0016757">
    <property type="term" value="F:glycosyltransferase activity"/>
    <property type="evidence" value="ECO:0007669"/>
    <property type="project" value="InterPro"/>
</dbReference>
<dbReference type="EMBL" id="LAZR01001945">
    <property type="protein sequence ID" value="KKN36751.1"/>
    <property type="molecule type" value="Genomic_DNA"/>
</dbReference>
<dbReference type="PANTHER" id="PTHR45947:SF3">
    <property type="entry name" value="SULFOQUINOVOSYL TRANSFERASE SQD2"/>
    <property type="match status" value="1"/>
</dbReference>
<comment type="caution">
    <text evidence="2">The sequence shown here is derived from an EMBL/GenBank/DDBJ whole genome shotgun (WGS) entry which is preliminary data.</text>
</comment>
<dbReference type="AlphaFoldDB" id="A0A0F9SII4"/>
<dbReference type="SUPFAM" id="SSF53756">
    <property type="entry name" value="UDP-Glycosyltransferase/glycogen phosphorylase"/>
    <property type="match status" value="1"/>
</dbReference>
<evidence type="ECO:0000259" key="1">
    <source>
        <dbReference type="Pfam" id="PF00534"/>
    </source>
</evidence>
<dbReference type="InterPro" id="IPR001296">
    <property type="entry name" value="Glyco_trans_1"/>
</dbReference>
<accession>A0A0F9SII4</accession>
<dbReference type="PANTHER" id="PTHR45947">
    <property type="entry name" value="SULFOQUINOVOSYL TRANSFERASE SQD2"/>
    <property type="match status" value="1"/>
</dbReference>
<evidence type="ECO:0000313" key="2">
    <source>
        <dbReference type="EMBL" id="KKN36751.1"/>
    </source>
</evidence>
<dbReference type="CDD" id="cd03801">
    <property type="entry name" value="GT4_PimA-like"/>
    <property type="match status" value="1"/>
</dbReference>
<dbReference type="Pfam" id="PF00534">
    <property type="entry name" value="Glycos_transf_1"/>
    <property type="match status" value="1"/>
</dbReference>
<sequence>MPKRILMMTSDPKSNQSYGIIADFIMRNLRQNYEFHISINERSYGQPKDMGHYWEWHGGRSKIERNSQIMPDLIGMIKPSALITIDDLDSVGNVHSYKEKDLPWIQYFPIDNHDINVLHTSEGIINASDISVCMSKFGYDLAKQHNVKIDKYIYPFIDTESYRKFTKPNQIKEVVKFKRSNGLEDKKILLFVGRPGWRKNVEFLIGAFKKLSDKRNDVALFLHMDFDDPCAEFNIYKLLYSYGIPSHLICRFVGFKWHSGIPKRMMSLLYNVADVYVSTHGGEGFGLPAAEAMATEVPGVMTDCTTTPEFYQDEDGEWVRGFGANVAQQVRDHNVQRPFVDISDFVEKIEILLDDESLRKDMGKKGRAWVLKNCSVPVITRKWKRLLKKIDIPKARIIG</sequence>
<organism evidence="2">
    <name type="scientific">marine sediment metagenome</name>
    <dbReference type="NCBI Taxonomy" id="412755"/>
    <lineage>
        <taxon>unclassified sequences</taxon>
        <taxon>metagenomes</taxon>
        <taxon>ecological metagenomes</taxon>
    </lineage>
</organism>
<dbReference type="Gene3D" id="3.40.50.2000">
    <property type="entry name" value="Glycogen Phosphorylase B"/>
    <property type="match status" value="1"/>
</dbReference>
<name>A0A0F9SII4_9ZZZZ</name>
<feature type="domain" description="Glycosyl transferase family 1" evidence="1">
    <location>
        <begin position="178"/>
        <end position="369"/>
    </location>
</feature>
<protein>
    <recommendedName>
        <fullName evidence="1">Glycosyl transferase family 1 domain-containing protein</fullName>
    </recommendedName>
</protein>
<reference evidence="2" key="1">
    <citation type="journal article" date="2015" name="Nature">
        <title>Complex archaea that bridge the gap between prokaryotes and eukaryotes.</title>
        <authorList>
            <person name="Spang A."/>
            <person name="Saw J.H."/>
            <person name="Jorgensen S.L."/>
            <person name="Zaremba-Niedzwiedzka K."/>
            <person name="Martijn J."/>
            <person name="Lind A.E."/>
            <person name="van Eijk R."/>
            <person name="Schleper C."/>
            <person name="Guy L."/>
            <person name="Ettema T.J."/>
        </authorList>
    </citation>
    <scope>NUCLEOTIDE SEQUENCE</scope>
</reference>
<gene>
    <name evidence="2" type="ORF">LCGC14_0770570</name>
</gene>
<dbReference type="InterPro" id="IPR050194">
    <property type="entry name" value="Glycosyltransferase_grp1"/>
</dbReference>